<evidence type="ECO:0000313" key="2">
    <source>
        <dbReference type="EMBL" id="MFI9123055.1"/>
    </source>
</evidence>
<dbReference type="InterPro" id="IPR045652">
    <property type="entry name" value="DUF6397"/>
</dbReference>
<feature type="compositionally biased region" description="Basic and acidic residues" evidence="1">
    <location>
        <begin position="1"/>
        <end position="17"/>
    </location>
</feature>
<feature type="compositionally biased region" description="Gly residues" evidence="1">
    <location>
        <begin position="20"/>
        <end position="32"/>
    </location>
</feature>
<gene>
    <name evidence="2" type="ORF">ACIGW0_27290</name>
</gene>
<protein>
    <submittedName>
        <fullName evidence="2">DUF6397 family protein</fullName>
    </submittedName>
</protein>
<keyword evidence="3" id="KW-1185">Reference proteome</keyword>
<name>A0ABW8CZM3_STRBI</name>
<accession>A0ABW8CZM3</accession>
<feature type="region of interest" description="Disordered" evidence="1">
    <location>
        <begin position="366"/>
        <end position="489"/>
    </location>
</feature>
<evidence type="ECO:0000256" key="1">
    <source>
        <dbReference type="SAM" id="MobiDB-lite"/>
    </source>
</evidence>
<feature type="compositionally biased region" description="Basic residues" evidence="1">
    <location>
        <begin position="452"/>
        <end position="461"/>
    </location>
</feature>
<dbReference type="EMBL" id="JBITYT010000014">
    <property type="protein sequence ID" value="MFI9123055.1"/>
    <property type="molecule type" value="Genomic_DNA"/>
</dbReference>
<proteinExistence type="predicted"/>
<feature type="compositionally biased region" description="Low complexity" evidence="1">
    <location>
        <begin position="437"/>
        <end position="451"/>
    </location>
</feature>
<reference evidence="2 3" key="1">
    <citation type="submission" date="2024-10" db="EMBL/GenBank/DDBJ databases">
        <title>The Natural Products Discovery Center: Release of the First 8490 Sequenced Strains for Exploring Actinobacteria Biosynthetic Diversity.</title>
        <authorList>
            <person name="Kalkreuter E."/>
            <person name="Kautsar S.A."/>
            <person name="Yang D."/>
            <person name="Bader C.D."/>
            <person name="Teijaro C.N."/>
            <person name="Fluegel L."/>
            <person name="Davis C.M."/>
            <person name="Simpson J.R."/>
            <person name="Lauterbach L."/>
            <person name="Steele A.D."/>
            <person name="Gui C."/>
            <person name="Meng S."/>
            <person name="Li G."/>
            <person name="Viehrig K."/>
            <person name="Ye F."/>
            <person name="Su P."/>
            <person name="Kiefer A.F."/>
            <person name="Nichols A."/>
            <person name="Cepeda A.J."/>
            <person name="Yan W."/>
            <person name="Fan B."/>
            <person name="Jiang Y."/>
            <person name="Adhikari A."/>
            <person name="Zheng C.-J."/>
            <person name="Schuster L."/>
            <person name="Cowan T.M."/>
            <person name="Smanski M.J."/>
            <person name="Chevrette M.G."/>
            <person name="De Carvalho L.P.S."/>
            <person name="Shen B."/>
        </authorList>
    </citation>
    <scope>NUCLEOTIDE SEQUENCE [LARGE SCALE GENOMIC DNA]</scope>
    <source>
        <strain evidence="2 3">NPDC053346</strain>
    </source>
</reference>
<comment type="caution">
    <text evidence="2">The sequence shown here is derived from an EMBL/GenBank/DDBJ whole genome shotgun (WGS) entry which is preliminary data.</text>
</comment>
<dbReference type="Pfam" id="PF19934">
    <property type="entry name" value="DUF6397"/>
    <property type="match status" value="1"/>
</dbReference>
<dbReference type="RefSeq" id="WP_399619843.1">
    <property type="nucleotide sequence ID" value="NZ_JBITYT010000014.1"/>
</dbReference>
<dbReference type="Proteomes" id="UP001614391">
    <property type="component" value="Unassembled WGS sequence"/>
</dbReference>
<feature type="region of interest" description="Disordered" evidence="1">
    <location>
        <begin position="1"/>
        <end position="38"/>
    </location>
</feature>
<feature type="compositionally biased region" description="Basic residues" evidence="1">
    <location>
        <begin position="479"/>
        <end position="489"/>
    </location>
</feature>
<organism evidence="2 3">
    <name type="scientific">Streptomyces bikiniensis</name>
    <dbReference type="NCBI Taxonomy" id="1896"/>
    <lineage>
        <taxon>Bacteria</taxon>
        <taxon>Bacillati</taxon>
        <taxon>Actinomycetota</taxon>
        <taxon>Actinomycetes</taxon>
        <taxon>Kitasatosporales</taxon>
        <taxon>Streptomycetaceae</taxon>
        <taxon>Streptomyces</taxon>
    </lineage>
</organism>
<evidence type="ECO:0000313" key="3">
    <source>
        <dbReference type="Proteomes" id="UP001614391"/>
    </source>
</evidence>
<sequence>MTTVDGRDRAADDRAAEEGTAGGRATGEGTADGGARTVTPARAAQELELKRDEFRLAVQLGLVRTVPVGEGGRRRVERRELDRLGAAPDFPAGLRDRVRAVGTGEAAALLGITADRFTRLARTGHLSPVRFSLNRYRAVVWTYLAEEVADFGRTCPALLTGRLPLELRERLAAREDLRPRNWRARRLALLLRAADGPWARVSAIASLLDPLQVAEVVDDPYERAHLDRLRPSPPPGMPVPAAAREIADRLARADDPDEILWHRLSLALALDEARAAGPAPYPGEAPHPGEAAVTAPVAPPVWAVPGARKTGVEPSAWPEAVPFVRPVPADPWSVPVTVSGGPRALSARPVPTARPFPGTPLLPEVAPFSEAPPHSEVPPFSKVPPLSQVPPLPEAWFPSGAQPLPEGRPHGEVPPLPEGQSLREMPPPSEGPPLQEVPPRTAASPVAPSRPTSRRVSRPARTRFLDRFRRGGAGGEARARRRRRPVAWP</sequence>